<accession>A0AAN8NT10</accession>
<proteinExistence type="predicted"/>
<sequence length="96" mass="10956">MYLIAEVYRQGFQILNPCTYPVIPTTDRFSTYLDDVSNEISEAGCRNGLTSQFLPRNLYVRVKKIEDEDPMDAAPVCVCVVDVQQGQQIKCLLLFF</sequence>
<reference evidence="1 2" key="1">
    <citation type="submission" date="2023-10" db="EMBL/GenBank/DDBJ databases">
        <title>Genomes of two closely related lineages of the louse Polyplax serrata with different host specificities.</title>
        <authorList>
            <person name="Martinu J."/>
            <person name="Tarabai H."/>
            <person name="Stefka J."/>
            <person name="Hypsa V."/>
        </authorList>
    </citation>
    <scope>NUCLEOTIDE SEQUENCE [LARGE SCALE GENOMIC DNA]</scope>
    <source>
        <strain evidence="1">HR10_N</strain>
    </source>
</reference>
<protein>
    <submittedName>
        <fullName evidence="1">Uncharacterized protein</fullName>
    </submittedName>
</protein>
<gene>
    <name evidence="1" type="ORF">RUM43_011425</name>
</gene>
<dbReference type="EMBL" id="JAWJWE010000039">
    <property type="protein sequence ID" value="KAK6621119.1"/>
    <property type="molecule type" value="Genomic_DNA"/>
</dbReference>
<organism evidence="1 2">
    <name type="scientific">Polyplax serrata</name>
    <name type="common">Common mouse louse</name>
    <dbReference type="NCBI Taxonomy" id="468196"/>
    <lineage>
        <taxon>Eukaryota</taxon>
        <taxon>Metazoa</taxon>
        <taxon>Ecdysozoa</taxon>
        <taxon>Arthropoda</taxon>
        <taxon>Hexapoda</taxon>
        <taxon>Insecta</taxon>
        <taxon>Pterygota</taxon>
        <taxon>Neoptera</taxon>
        <taxon>Paraneoptera</taxon>
        <taxon>Psocodea</taxon>
        <taxon>Troctomorpha</taxon>
        <taxon>Phthiraptera</taxon>
        <taxon>Anoplura</taxon>
        <taxon>Polyplacidae</taxon>
        <taxon>Polyplax</taxon>
    </lineage>
</organism>
<evidence type="ECO:0000313" key="2">
    <source>
        <dbReference type="Proteomes" id="UP001372834"/>
    </source>
</evidence>
<comment type="caution">
    <text evidence="1">The sequence shown here is derived from an EMBL/GenBank/DDBJ whole genome shotgun (WGS) entry which is preliminary data.</text>
</comment>
<dbReference type="Proteomes" id="UP001372834">
    <property type="component" value="Unassembled WGS sequence"/>
</dbReference>
<name>A0AAN8NT10_POLSC</name>
<dbReference type="AlphaFoldDB" id="A0AAN8NT10"/>
<evidence type="ECO:0000313" key="1">
    <source>
        <dbReference type="EMBL" id="KAK6621119.1"/>
    </source>
</evidence>